<sequence length="112" mass="11966">MMRVVECLLFALLLSVVATDAFSIRQPASLLQSQGSVGYQHHDPPLTTLFLADDKRDASRSGTKRDRLDRLAELEDSRVETDKGFVVQAAGAFVAIIVLGVVAAIAISGGPI</sequence>
<reference evidence="3" key="1">
    <citation type="submission" date="2020-06" db="EMBL/GenBank/DDBJ databases">
        <authorList>
            <consortium name="Plant Systems Biology data submission"/>
        </authorList>
    </citation>
    <scope>NUCLEOTIDE SEQUENCE</scope>
    <source>
        <strain evidence="3">D6</strain>
    </source>
</reference>
<evidence type="ECO:0000313" key="3">
    <source>
        <dbReference type="EMBL" id="CAB9520334.1"/>
    </source>
</evidence>
<dbReference type="EMBL" id="CAICTM010001092">
    <property type="protein sequence ID" value="CAB9520334.1"/>
    <property type="molecule type" value="Genomic_DNA"/>
</dbReference>
<gene>
    <name evidence="3" type="ORF">SEMRO_1094_G240520.1</name>
</gene>
<feature type="signal peptide" evidence="2">
    <location>
        <begin position="1"/>
        <end position="21"/>
    </location>
</feature>
<accession>A0A9N8EJN1</accession>
<evidence type="ECO:0000256" key="1">
    <source>
        <dbReference type="SAM" id="Phobius"/>
    </source>
</evidence>
<feature type="chain" id="PRO_5040242753" evidence="2">
    <location>
        <begin position="22"/>
        <end position="112"/>
    </location>
</feature>
<feature type="transmembrane region" description="Helical" evidence="1">
    <location>
        <begin position="85"/>
        <end position="107"/>
    </location>
</feature>
<proteinExistence type="predicted"/>
<name>A0A9N8EJN1_9STRA</name>
<keyword evidence="4" id="KW-1185">Reference proteome</keyword>
<keyword evidence="1" id="KW-0472">Membrane</keyword>
<dbReference type="Proteomes" id="UP001153069">
    <property type="component" value="Unassembled WGS sequence"/>
</dbReference>
<protein>
    <submittedName>
        <fullName evidence="3">Uncharacterized protein</fullName>
    </submittedName>
</protein>
<keyword evidence="1" id="KW-0812">Transmembrane</keyword>
<evidence type="ECO:0000313" key="4">
    <source>
        <dbReference type="Proteomes" id="UP001153069"/>
    </source>
</evidence>
<keyword evidence="2" id="KW-0732">Signal</keyword>
<evidence type="ECO:0000256" key="2">
    <source>
        <dbReference type="SAM" id="SignalP"/>
    </source>
</evidence>
<dbReference type="AlphaFoldDB" id="A0A9N8EJN1"/>
<comment type="caution">
    <text evidence="3">The sequence shown here is derived from an EMBL/GenBank/DDBJ whole genome shotgun (WGS) entry which is preliminary data.</text>
</comment>
<keyword evidence="1" id="KW-1133">Transmembrane helix</keyword>
<organism evidence="3 4">
    <name type="scientific">Seminavis robusta</name>
    <dbReference type="NCBI Taxonomy" id="568900"/>
    <lineage>
        <taxon>Eukaryota</taxon>
        <taxon>Sar</taxon>
        <taxon>Stramenopiles</taxon>
        <taxon>Ochrophyta</taxon>
        <taxon>Bacillariophyta</taxon>
        <taxon>Bacillariophyceae</taxon>
        <taxon>Bacillariophycidae</taxon>
        <taxon>Naviculales</taxon>
        <taxon>Naviculaceae</taxon>
        <taxon>Seminavis</taxon>
    </lineage>
</organism>